<evidence type="ECO:0000256" key="2">
    <source>
        <dbReference type="SAM" id="MobiDB-lite"/>
    </source>
</evidence>
<dbReference type="PROSITE" id="PS51208">
    <property type="entry name" value="AUTOTRANSPORTER"/>
    <property type="match status" value="1"/>
</dbReference>
<dbReference type="NCBIfam" id="TIGR01414">
    <property type="entry name" value="autotrans_barl"/>
    <property type="match status" value="1"/>
</dbReference>
<evidence type="ECO:0000313" key="5">
    <source>
        <dbReference type="Proteomes" id="UP001246690"/>
    </source>
</evidence>
<dbReference type="PANTHER" id="PTHR35037:SF7">
    <property type="entry name" value="AUTOTRANSPORTER"/>
    <property type="match status" value="1"/>
</dbReference>
<protein>
    <submittedName>
        <fullName evidence="4">Autotransporter outer membrane beta-barrel domain-containing protein</fullName>
    </submittedName>
</protein>
<dbReference type="SMART" id="SM00869">
    <property type="entry name" value="Autotransporter"/>
    <property type="match status" value="1"/>
</dbReference>
<dbReference type="InterPro" id="IPR006315">
    <property type="entry name" value="OM_autotransptr_brl_dom"/>
</dbReference>
<dbReference type="RefSeq" id="WP_309878472.1">
    <property type="nucleotide sequence ID" value="NZ_CP133838.1"/>
</dbReference>
<keyword evidence="1" id="KW-0732">Signal</keyword>
<name>A0ABY9SEV2_9ENTR</name>
<dbReference type="Proteomes" id="UP001246690">
    <property type="component" value="Chromosome"/>
</dbReference>
<evidence type="ECO:0000259" key="3">
    <source>
        <dbReference type="PROSITE" id="PS51208"/>
    </source>
</evidence>
<reference evidence="4 5" key="1">
    <citation type="submission" date="2023-09" db="EMBL/GenBank/DDBJ databases">
        <title>Buttiauxella selenatireducens sp. nov., isolated from the rhizosphere of Cardamine hupingshanesis.</title>
        <authorList>
            <person name="Zhang S."/>
            <person name="Xu Z."/>
            <person name="Wang H."/>
            <person name="Guo Y."/>
        </authorList>
    </citation>
    <scope>NUCLEOTIDE SEQUENCE [LARGE SCALE GENOMIC DNA]</scope>
    <source>
        <strain evidence="4 5">R73</strain>
    </source>
</reference>
<dbReference type="SUPFAM" id="SSF103515">
    <property type="entry name" value="Autotransporter"/>
    <property type="match status" value="1"/>
</dbReference>
<dbReference type="Gene3D" id="2.40.128.130">
    <property type="entry name" value="Autotransporter beta-domain"/>
    <property type="match status" value="1"/>
</dbReference>
<gene>
    <name evidence="4" type="ORF">RHD99_08925</name>
</gene>
<accession>A0ABY9SEV2</accession>
<dbReference type="Gene3D" id="2.160.20.20">
    <property type="match status" value="1"/>
</dbReference>
<dbReference type="Pfam" id="PF03212">
    <property type="entry name" value="Pertactin"/>
    <property type="match status" value="1"/>
</dbReference>
<dbReference type="EMBL" id="CP133838">
    <property type="protein sequence ID" value="WMY76038.1"/>
    <property type="molecule type" value="Genomic_DNA"/>
</dbReference>
<dbReference type="InterPro" id="IPR003991">
    <property type="entry name" value="Pertactin_virulence_factor"/>
</dbReference>
<evidence type="ECO:0000313" key="4">
    <source>
        <dbReference type="EMBL" id="WMY76038.1"/>
    </source>
</evidence>
<dbReference type="SUPFAM" id="SSF51126">
    <property type="entry name" value="Pectin lyase-like"/>
    <property type="match status" value="1"/>
</dbReference>
<dbReference type="InterPro" id="IPR005546">
    <property type="entry name" value="Autotransporte_beta"/>
</dbReference>
<dbReference type="Pfam" id="PF03797">
    <property type="entry name" value="Autotransporter"/>
    <property type="match status" value="1"/>
</dbReference>
<dbReference type="InterPro" id="IPR036709">
    <property type="entry name" value="Autotransporte_beta_dom_sf"/>
</dbReference>
<dbReference type="InterPro" id="IPR051551">
    <property type="entry name" value="Autotransporter_adhesion"/>
</dbReference>
<dbReference type="InterPro" id="IPR012332">
    <property type="entry name" value="Autotransporter_pectin_lyase_C"/>
</dbReference>
<keyword evidence="5" id="KW-1185">Reference proteome</keyword>
<feature type="domain" description="Autotransporter" evidence="3">
    <location>
        <begin position="692"/>
        <end position="959"/>
    </location>
</feature>
<dbReference type="PANTHER" id="PTHR35037">
    <property type="entry name" value="C-TERMINAL REGION OF AIDA-LIKE PROTEIN"/>
    <property type="match status" value="1"/>
</dbReference>
<feature type="region of interest" description="Disordered" evidence="2">
    <location>
        <begin position="621"/>
        <end position="653"/>
    </location>
</feature>
<dbReference type="InterPro" id="IPR004899">
    <property type="entry name" value="Pertactin_central"/>
</dbReference>
<evidence type="ECO:0000256" key="1">
    <source>
        <dbReference type="ARBA" id="ARBA00022729"/>
    </source>
</evidence>
<dbReference type="InterPro" id="IPR011050">
    <property type="entry name" value="Pectin_lyase_fold/virulence"/>
</dbReference>
<sequence>MNKVFKVVYNHITKIKSAASELAKGGVQVGVVCATLLPVAGTAFAAELEVGEMNVENYYGGVWAGNQYTSNSSEWHPVYNDITANIDLTQHRVIAADLIIPGENPVNIVTEGASITLKNNNIEHGEIAGFIYDKNAAIPTFGFNDSITSGGYNITLDNITGSATVYGNVIRGAAGDITTATNNIHIRNSTLGSLRGSYVAYSGSDGGQINMGGNNIEIHGSQDEYSRPNVYGVDIQLTSTSSNGYVSAIHTGNNNIKIMDGAQINNVSFSNISADGRDADYNPTMKVGVIDLGTTSLLVSNSTVFWIIDDYITNLGDDTIIIGGNDNIVVKNSDIGAGISAGYGDDVIDVSDSRIDYHIDGGPGDDNITFKNSSTQVIFGEDGDDQITIEGSSSVSGTISGNRYKDDGNTPGEINSLVFKNAIFSSQKNTDIYSFATVDLIEGTQFTLNKDLDLGKYTGFNFDTGSKQEVQLTPVMSIDDTSNLIVTQGSHTLTADLNNNGLVTIGTDADNLGTTFTVAGNLEGNGKFAMRTDIAALKGDLLNITGNVSGNHSLLIADSGNEPKTSEGELTLVTTGGGKGIFTLAGGYVDAGAFRYGLVKSANNWNLALDSLIEPLPVSPETPDVVPENPGVEPATPVNPEVPSGPITPPVIKPDNLSKGANAAVGNQAALAVLADAEMGTLVQRMGELRLEEGVNAGVWARGVTRNYNIATRTSRDFDQNISGLELGADKAITLSNGTLYLGGLVGQTSSSQNFNEGVSSDIDSTTLGAYATYFHESGFYVDTILKYNRFGTDTQFNSNVGERIKSSGSTNGYGISVEAGKRFAMSRHTFIEPQTQIYVTHVEGTSYTQNDGLSVQGDNMDIVQGRVGARIGSNVELMNMPVEPYVTASYIAASNNNSSVRVNGYRLDSELPGNRTEVGAGISAQLTPNAKVYAEAQYVDGNNIKSPIGGNVGFRINF</sequence>
<proteinExistence type="predicted"/>
<dbReference type="PRINTS" id="PR01484">
    <property type="entry name" value="PRTACTNFAMLY"/>
</dbReference>
<organism evidence="4 5">
    <name type="scientific">Buttiauxella selenatireducens</name>
    <dbReference type="NCBI Taxonomy" id="3073902"/>
    <lineage>
        <taxon>Bacteria</taxon>
        <taxon>Pseudomonadati</taxon>
        <taxon>Pseudomonadota</taxon>
        <taxon>Gammaproteobacteria</taxon>
        <taxon>Enterobacterales</taxon>
        <taxon>Enterobacteriaceae</taxon>
        <taxon>Buttiauxella</taxon>
    </lineage>
</organism>